<dbReference type="GO" id="GO:0009435">
    <property type="term" value="P:NAD+ biosynthetic process"/>
    <property type="evidence" value="ECO:0007669"/>
    <property type="project" value="UniProtKB-UniRule"/>
</dbReference>
<keyword evidence="5 8" id="KW-0067">ATP-binding</keyword>
<feature type="binding site" evidence="8">
    <location>
        <position position="51"/>
    </location>
    <ligand>
        <name>Mg(2+)</name>
        <dbReference type="ChEBI" id="CHEBI:18420"/>
    </ligand>
</feature>
<evidence type="ECO:0000256" key="10">
    <source>
        <dbReference type="RuleBase" id="RU003812"/>
    </source>
</evidence>
<feature type="binding site" description="in other chain" evidence="8">
    <location>
        <position position="177"/>
    </location>
    <ligand>
        <name>deamido-NAD(+)</name>
        <dbReference type="ChEBI" id="CHEBI:58437"/>
        <note>ligand shared between two neighboring subunits</note>
    </ligand>
</feature>
<comment type="function">
    <text evidence="8">Catalyzes the ATP-dependent amidation of deamido-NAD to form NAD. Uses ammonia as a nitrogen source.</text>
</comment>
<dbReference type="AlphaFoldDB" id="A0A089LZ40"/>
<dbReference type="EC" id="6.3.1.5" evidence="8 10"/>
<dbReference type="GO" id="GO:0008795">
    <property type="term" value="F:NAD+ synthase activity"/>
    <property type="evidence" value="ECO:0007669"/>
    <property type="project" value="UniProtKB-UniRule"/>
</dbReference>
<feature type="binding site" evidence="8">
    <location>
        <position position="193"/>
    </location>
    <ligand>
        <name>ATP</name>
        <dbReference type="ChEBI" id="CHEBI:30616"/>
    </ligand>
</feature>
<dbReference type="PANTHER" id="PTHR23090:SF7">
    <property type="entry name" value="NH(3)-DEPENDENT NAD(+) SYNTHETASE"/>
    <property type="match status" value="1"/>
</dbReference>
<sequence>MSMQNEIIAALGVKPSIDVEAEVRKRVDFLKAYVLEAGAGGLLIAISGGVDSAVAAGLCKRATDELTAEEGKDYMTLGVFQPYGEQEDIAHSYAVAEAFGLTHKVETNIEEAVNEIALEVEHSLKSLGQHRHITHQGKGNVKARTRMVMQYALAFENNLLVVGTDHASEAITGFYTKWGDGAVDITPLSSLNKRQVRQLAAFLGVPADIVTKAPTAGLWPGQTDEAELGITYEENSDYLEGKTVSPEAEKKLENFYRRTAHKRNVIPGI</sequence>
<evidence type="ECO:0000256" key="2">
    <source>
        <dbReference type="ARBA" id="ARBA00022598"/>
    </source>
</evidence>
<protein>
    <recommendedName>
        <fullName evidence="8 10">NH(3)-dependent NAD(+) synthetase</fullName>
        <ecNumber evidence="8 10">6.3.1.5</ecNumber>
    </recommendedName>
</protein>
<gene>
    <name evidence="8" type="primary">nadE</name>
    <name evidence="12" type="ORF">PGRAT_03370</name>
</gene>
<keyword evidence="4 8" id="KW-0547">Nucleotide-binding</keyword>
<keyword evidence="2 8" id="KW-0436">Ligase</keyword>
<dbReference type="NCBIfam" id="NF001979">
    <property type="entry name" value="PRK00768.1"/>
    <property type="match status" value="1"/>
</dbReference>
<dbReference type="STRING" id="189425.PGRAT_03370"/>
<keyword evidence="7 8" id="KW-0520">NAD</keyword>
<feature type="binding site" evidence="8">
    <location>
        <position position="184"/>
    </location>
    <ligand>
        <name>deamido-NAD(+)</name>
        <dbReference type="ChEBI" id="CHEBI:58437"/>
        <note>ligand shared between two neighboring subunits</note>
    </ligand>
</feature>
<dbReference type="HOGENOM" id="CLU_059327_3_0_9"/>
<dbReference type="Gene3D" id="3.40.50.620">
    <property type="entry name" value="HUPs"/>
    <property type="match status" value="1"/>
</dbReference>
<dbReference type="SUPFAM" id="SSF52402">
    <property type="entry name" value="Adenine nucleotide alpha hydrolases-like"/>
    <property type="match status" value="1"/>
</dbReference>
<dbReference type="GO" id="GO:0004359">
    <property type="term" value="F:glutaminase activity"/>
    <property type="evidence" value="ECO:0007669"/>
    <property type="project" value="InterPro"/>
</dbReference>
<dbReference type="UniPathway" id="UPA00253">
    <property type="reaction ID" value="UER00333"/>
</dbReference>
<feature type="binding site" evidence="8">
    <location>
        <position position="215"/>
    </location>
    <ligand>
        <name>ATP</name>
        <dbReference type="ChEBI" id="CHEBI:30616"/>
    </ligand>
</feature>
<comment type="subunit">
    <text evidence="8">Homodimer.</text>
</comment>
<dbReference type="Proteomes" id="UP000029500">
    <property type="component" value="Chromosome"/>
</dbReference>
<feature type="binding site" evidence="8">
    <location>
        <position position="169"/>
    </location>
    <ligand>
        <name>Mg(2+)</name>
        <dbReference type="ChEBI" id="CHEBI:18420"/>
    </ligand>
</feature>
<keyword evidence="3 8" id="KW-0479">Metal-binding</keyword>
<evidence type="ECO:0000256" key="4">
    <source>
        <dbReference type="ARBA" id="ARBA00022741"/>
    </source>
</evidence>
<evidence type="ECO:0000259" key="11">
    <source>
        <dbReference type="Pfam" id="PF02540"/>
    </source>
</evidence>
<dbReference type="NCBIfam" id="TIGR00552">
    <property type="entry name" value="nadE"/>
    <property type="match status" value="1"/>
</dbReference>
<dbReference type="InterPro" id="IPR022926">
    <property type="entry name" value="NH(3)-dep_NAD(+)_synth"/>
</dbReference>
<evidence type="ECO:0000256" key="3">
    <source>
        <dbReference type="ARBA" id="ARBA00022723"/>
    </source>
</evidence>
<accession>A0A089LZ40</accession>
<dbReference type="OrthoDB" id="9803818at2"/>
<dbReference type="GO" id="GO:0005737">
    <property type="term" value="C:cytoplasm"/>
    <property type="evidence" value="ECO:0007669"/>
    <property type="project" value="InterPro"/>
</dbReference>
<evidence type="ECO:0000256" key="9">
    <source>
        <dbReference type="RuleBase" id="RU003811"/>
    </source>
</evidence>
<evidence type="ECO:0000256" key="5">
    <source>
        <dbReference type="ARBA" id="ARBA00022840"/>
    </source>
</evidence>
<dbReference type="InterPro" id="IPR014729">
    <property type="entry name" value="Rossmann-like_a/b/a_fold"/>
</dbReference>
<feature type="binding site" description="in other chain" evidence="8">
    <location>
        <position position="144"/>
    </location>
    <ligand>
        <name>deamido-NAD(+)</name>
        <dbReference type="ChEBI" id="CHEBI:58437"/>
        <note>ligand shared between two neighboring subunits</note>
    </ligand>
</feature>
<reference evidence="12 13" key="1">
    <citation type="submission" date="2014-08" db="EMBL/GenBank/DDBJ databases">
        <title>Comparative genomics of the Paenibacillus odorifer group.</title>
        <authorList>
            <person name="den Bakker H.C."/>
            <person name="Tsai Y.-C."/>
            <person name="Martin N."/>
            <person name="Korlach J."/>
            <person name="Wiedmann M."/>
        </authorList>
    </citation>
    <scope>NUCLEOTIDE SEQUENCE [LARGE SCALE GENOMIC DNA]</scope>
    <source>
        <strain evidence="12 13">DSM 15220</strain>
    </source>
</reference>
<feature type="binding site" evidence="8">
    <location>
        <position position="164"/>
    </location>
    <ligand>
        <name>ATP</name>
        <dbReference type="ChEBI" id="CHEBI:30616"/>
    </ligand>
</feature>
<comment type="pathway">
    <text evidence="8">Cofactor biosynthesis; NAD(+) biosynthesis; NAD(+) from deamido-NAD(+) (ammonia route): step 1/1.</text>
</comment>
<proteinExistence type="inferred from homology"/>
<feature type="domain" description="NAD/GMP synthase" evidence="11">
    <location>
        <begin position="23"/>
        <end position="264"/>
    </location>
</feature>
<evidence type="ECO:0000256" key="7">
    <source>
        <dbReference type="ARBA" id="ARBA00023027"/>
    </source>
</evidence>
<dbReference type="InterPro" id="IPR003694">
    <property type="entry name" value="NAD_synthase"/>
</dbReference>
<evidence type="ECO:0000313" key="12">
    <source>
        <dbReference type="EMBL" id="AIQ66796.1"/>
    </source>
</evidence>
<evidence type="ECO:0000256" key="8">
    <source>
        <dbReference type="HAMAP-Rule" id="MF_00193"/>
    </source>
</evidence>
<dbReference type="RefSeq" id="WP_025705635.1">
    <property type="nucleotide sequence ID" value="NZ_CP009287.1"/>
</dbReference>
<dbReference type="CDD" id="cd00553">
    <property type="entry name" value="NAD_synthase"/>
    <property type="match status" value="1"/>
</dbReference>
<evidence type="ECO:0000256" key="1">
    <source>
        <dbReference type="ARBA" id="ARBA00005859"/>
    </source>
</evidence>
<dbReference type="eggNOG" id="COG0171">
    <property type="taxonomic scope" value="Bacteria"/>
</dbReference>
<dbReference type="InterPro" id="IPR022310">
    <property type="entry name" value="NAD/GMP_synthase"/>
</dbReference>
<dbReference type="KEGG" id="pgm:PGRAT_03370"/>
<evidence type="ECO:0000256" key="6">
    <source>
        <dbReference type="ARBA" id="ARBA00022842"/>
    </source>
</evidence>
<dbReference type="GO" id="GO:0005524">
    <property type="term" value="F:ATP binding"/>
    <property type="evidence" value="ECO:0007669"/>
    <property type="project" value="UniProtKB-UniRule"/>
</dbReference>
<keyword evidence="6 8" id="KW-0460">Magnesium</keyword>
<dbReference type="EMBL" id="CP009287">
    <property type="protein sequence ID" value="AIQ66796.1"/>
    <property type="molecule type" value="Genomic_DNA"/>
</dbReference>
<feature type="binding site" description="in other chain" evidence="8">
    <location>
        <begin position="261"/>
        <end position="262"/>
    </location>
    <ligand>
        <name>deamido-NAD(+)</name>
        <dbReference type="ChEBI" id="CHEBI:58437"/>
        <note>ligand shared between two neighboring subunits</note>
    </ligand>
</feature>
<name>A0A089LZ40_9BACL</name>
<dbReference type="GO" id="GO:0003952">
    <property type="term" value="F:NAD+ synthase (glutamine-hydrolyzing) activity"/>
    <property type="evidence" value="ECO:0007669"/>
    <property type="project" value="InterPro"/>
</dbReference>
<dbReference type="HAMAP" id="MF_00193">
    <property type="entry name" value="NadE_ammonia_dep"/>
    <property type="match status" value="1"/>
</dbReference>
<keyword evidence="13" id="KW-1185">Reference proteome</keyword>
<comment type="similarity">
    <text evidence="1 8 9">Belongs to the NAD synthetase family.</text>
</comment>
<comment type="catalytic activity">
    <reaction evidence="8 10">
        <text>deamido-NAD(+) + NH4(+) + ATP = AMP + diphosphate + NAD(+) + H(+)</text>
        <dbReference type="Rhea" id="RHEA:21188"/>
        <dbReference type="ChEBI" id="CHEBI:15378"/>
        <dbReference type="ChEBI" id="CHEBI:28938"/>
        <dbReference type="ChEBI" id="CHEBI:30616"/>
        <dbReference type="ChEBI" id="CHEBI:33019"/>
        <dbReference type="ChEBI" id="CHEBI:57540"/>
        <dbReference type="ChEBI" id="CHEBI:58437"/>
        <dbReference type="ChEBI" id="CHEBI:456215"/>
        <dbReference type="EC" id="6.3.1.5"/>
    </reaction>
</comment>
<feature type="binding site" evidence="8">
    <location>
        <begin position="45"/>
        <end position="52"/>
    </location>
    <ligand>
        <name>ATP</name>
        <dbReference type="ChEBI" id="CHEBI:30616"/>
    </ligand>
</feature>
<evidence type="ECO:0000313" key="13">
    <source>
        <dbReference type="Proteomes" id="UP000029500"/>
    </source>
</evidence>
<organism evidence="12 13">
    <name type="scientific">Paenibacillus graminis</name>
    <dbReference type="NCBI Taxonomy" id="189425"/>
    <lineage>
        <taxon>Bacteria</taxon>
        <taxon>Bacillati</taxon>
        <taxon>Bacillota</taxon>
        <taxon>Bacilli</taxon>
        <taxon>Bacillales</taxon>
        <taxon>Paenibacillaceae</taxon>
        <taxon>Paenibacillus</taxon>
    </lineage>
</organism>
<dbReference type="PANTHER" id="PTHR23090">
    <property type="entry name" value="NH 3 /GLUTAMINE-DEPENDENT NAD + SYNTHETASE"/>
    <property type="match status" value="1"/>
</dbReference>
<dbReference type="GO" id="GO:0046872">
    <property type="term" value="F:metal ion binding"/>
    <property type="evidence" value="ECO:0007669"/>
    <property type="project" value="UniProtKB-KW"/>
</dbReference>
<dbReference type="Pfam" id="PF02540">
    <property type="entry name" value="NAD_synthase"/>
    <property type="match status" value="1"/>
</dbReference>